<proteinExistence type="predicted"/>
<dbReference type="Pfam" id="PF23837">
    <property type="entry name" value="DUF7207"/>
    <property type="match status" value="1"/>
</dbReference>
<accession>A0A382CS71</accession>
<protein>
    <submittedName>
        <fullName evidence="1">Uncharacterized protein</fullName>
    </submittedName>
</protein>
<organism evidence="1">
    <name type="scientific">marine metagenome</name>
    <dbReference type="NCBI Taxonomy" id="408172"/>
    <lineage>
        <taxon>unclassified sequences</taxon>
        <taxon>metagenomes</taxon>
        <taxon>ecological metagenomes</taxon>
    </lineage>
</organism>
<dbReference type="EMBL" id="UINC01035559">
    <property type="protein sequence ID" value="SVB28153.1"/>
    <property type="molecule type" value="Genomic_DNA"/>
</dbReference>
<sequence length="123" mass="15161">MMDIFEELNEENFTLFAIRHYDNPQCTSTEEFYEDIRRFRYLKRLLKRYDRTGELRERLILNHLIILSNVFGVPNAIKMLQYKIDDEYWPVLKTCLLYLDYIDEEWETDIPLDNEAVKRMRQI</sequence>
<dbReference type="AlphaFoldDB" id="A0A382CS71"/>
<dbReference type="InterPro" id="IPR055631">
    <property type="entry name" value="DUF7207"/>
</dbReference>
<name>A0A382CS71_9ZZZZ</name>
<reference evidence="1" key="1">
    <citation type="submission" date="2018-05" db="EMBL/GenBank/DDBJ databases">
        <authorList>
            <person name="Lanie J.A."/>
            <person name="Ng W.-L."/>
            <person name="Kazmierczak K.M."/>
            <person name="Andrzejewski T.M."/>
            <person name="Davidsen T.M."/>
            <person name="Wayne K.J."/>
            <person name="Tettelin H."/>
            <person name="Glass J.I."/>
            <person name="Rusch D."/>
            <person name="Podicherti R."/>
            <person name="Tsui H.-C.T."/>
            <person name="Winkler M.E."/>
        </authorList>
    </citation>
    <scope>NUCLEOTIDE SEQUENCE</scope>
</reference>
<evidence type="ECO:0000313" key="1">
    <source>
        <dbReference type="EMBL" id="SVB28153.1"/>
    </source>
</evidence>
<gene>
    <name evidence="1" type="ORF">METZ01_LOCUS181007</name>
</gene>